<keyword evidence="5" id="KW-1185">Reference proteome</keyword>
<keyword evidence="1" id="KW-0808">Transferase</keyword>
<dbReference type="SUPFAM" id="SSF55729">
    <property type="entry name" value="Acyl-CoA N-acyltransferases (Nat)"/>
    <property type="match status" value="1"/>
</dbReference>
<dbReference type="PROSITE" id="PS51186">
    <property type="entry name" value="GNAT"/>
    <property type="match status" value="1"/>
</dbReference>
<dbReference type="RefSeq" id="WP_077771145.1">
    <property type="nucleotide sequence ID" value="NZ_MUFC01000002.1"/>
</dbReference>
<name>A0ABX3KK71_9GAMM</name>
<evidence type="ECO:0000256" key="2">
    <source>
        <dbReference type="ARBA" id="ARBA00023315"/>
    </source>
</evidence>
<dbReference type="CDD" id="cd04301">
    <property type="entry name" value="NAT_SF"/>
    <property type="match status" value="1"/>
</dbReference>
<dbReference type="InterPro" id="IPR000182">
    <property type="entry name" value="GNAT_dom"/>
</dbReference>
<accession>A0ABX3KK71</accession>
<gene>
    <name evidence="4" type="ORF">BZG74_02135</name>
</gene>
<proteinExistence type="predicted"/>
<dbReference type="Proteomes" id="UP000188627">
    <property type="component" value="Unassembled WGS sequence"/>
</dbReference>
<dbReference type="Pfam" id="PF00583">
    <property type="entry name" value="Acetyltransf_1"/>
    <property type="match status" value="1"/>
</dbReference>
<evidence type="ECO:0000256" key="1">
    <source>
        <dbReference type="ARBA" id="ARBA00022679"/>
    </source>
</evidence>
<comment type="caution">
    <text evidence="4">The sequence shown here is derived from an EMBL/GenBank/DDBJ whole genome shotgun (WGS) entry which is preliminary data.</text>
</comment>
<dbReference type="InterPro" id="IPR050832">
    <property type="entry name" value="Bact_Acetyltransf"/>
</dbReference>
<organism evidence="4 5">
    <name type="scientific">Salinivibrio sharmensis</name>
    <dbReference type="NCBI Taxonomy" id="390883"/>
    <lineage>
        <taxon>Bacteria</taxon>
        <taxon>Pseudomonadati</taxon>
        <taxon>Pseudomonadota</taxon>
        <taxon>Gammaproteobacteria</taxon>
        <taxon>Vibrionales</taxon>
        <taxon>Vibrionaceae</taxon>
        <taxon>Salinivibrio</taxon>
    </lineage>
</organism>
<reference evidence="5" key="1">
    <citation type="submission" date="2017-01" db="EMBL/GenBank/DDBJ databases">
        <title>Draft genome of the species Salinivibrio sharmensis.</title>
        <authorList>
            <person name="Lopez-Hermoso C."/>
            <person name="De La Haba R."/>
            <person name="Sanchez-Porro C."/>
            <person name="Ventosa A."/>
        </authorList>
    </citation>
    <scope>NUCLEOTIDE SEQUENCE [LARGE SCALE GENOMIC DNA]</scope>
    <source>
        <strain evidence="5">CBH463</strain>
    </source>
</reference>
<evidence type="ECO:0000313" key="5">
    <source>
        <dbReference type="Proteomes" id="UP000188627"/>
    </source>
</evidence>
<feature type="domain" description="N-acetyltransferase" evidence="3">
    <location>
        <begin position="18"/>
        <end position="174"/>
    </location>
</feature>
<sequence>MAKDSPQDLRQPSSHAPLRVRLITPNDNSAIADVIRRVSSEHGLSADAGFSVADPTLDCLSEQYTHPHAAYWVIEADGKILGGGGVAPLPGHDSVCELQKMYFLPALRGKGMAKQLAIQAMETARAWGYQHCYLETTANLTAAIALYQSLGFIPCRRMGNTGHDSCEVTMIKTL</sequence>
<dbReference type="EMBL" id="MUFC01000002">
    <property type="protein sequence ID" value="OOE90128.1"/>
    <property type="molecule type" value="Genomic_DNA"/>
</dbReference>
<evidence type="ECO:0000259" key="3">
    <source>
        <dbReference type="PROSITE" id="PS51186"/>
    </source>
</evidence>
<dbReference type="PANTHER" id="PTHR43877">
    <property type="entry name" value="AMINOALKYLPHOSPHONATE N-ACETYLTRANSFERASE-RELATED-RELATED"/>
    <property type="match status" value="1"/>
</dbReference>
<evidence type="ECO:0000313" key="4">
    <source>
        <dbReference type="EMBL" id="OOE90128.1"/>
    </source>
</evidence>
<dbReference type="Gene3D" id="3.40.630.30">
    <property type="match status" value="1"/>
</dbReference>
<keyword evidence="2" id="KW-0012">Acyltransferase</keyword>
<dbReference type="InterPro" id="IPR016181">
    <property type="entry name" value="Acyl_CoA_acyltransferase"/>
</dbReference>
<protein>
    <submittedName>
        <fullName evidence="4">GNAT family N-acetyltransferase</fullName>
    </submittedName>
</protein>